<gene>
    <name evidence="1" type="ORF">AE618_22665</name>
</gene>
<dbReference type="PATRIC" id="fig|1526658.3.peg.1681"/>
<dbReference type="EMBL" id="LGSZ01000060">
    <property type="protein sequence ID" value="KPH77358.1"/>
    <property type="molecule type" value="Genomic_DNA"/>
</dbReference>
<proteinExistence type="predicted"/>
<evidence type="ECO:0008006" key="3">
    <source>
        <dbReference type="Google" id="ProtNLM"/>
    </source>
</evidence>
<accession>A0A0N1F378</accession>
<comment type="caution">
    <text evidence="1">The sequence shown here is derived from an EMBL/GenBank/DDBJ whole genome shotgun (WGS) entry which is preliminary data.</text>
</comment>
<reference evidence="1 2" key="1">
    <citation type="submission" date="2015-07" db="EMBL/GenBank/DDBJ databases">
        <title>Whole genome sequencing of Bosea vaviloviae isolated from cave pool.</title>
        <authorList>
            <person name="Tan N.E.H."/>
            <person name="Lee Y.P."/>
            <person name="Gan H.M."/>
            <person name="Barton H."/>
            <person name="Savka M.A."/>
        </authorList>
    </citation>
    <scope>NUCLEOTIDE SEQUENCE [LARGE SCALE GENOMIC DNA]</scope>
    <source>
        <strain evidence="1 2">SD260</strain>
    </source>
</reference>
<dbReference type="AlphaFoldDB" id="A0A0N1F378"/>
<evidence type="ECO:0000313" key="2">
    <source>
        <dbReference type="Proteomes" id="UP000037822"/>
    </source>
</evidence>
<organism evidence="1 2">
    <name type="scientific">Bosea vaviloviae</name>
    <dbReference type="NCBI Taxonomy" id="1526658"/>
    <lineage>
        <taxon>Bacteria</taxon>
        <taxon>Pseudomonadati</taxon>
        <taxon>Pseudomonadota</taxon>
        <taxon>Alphaproteobacteria</taxon>
        <taxon>Hyphomicrobiales</taxon>
        <taxon>Boseaceae</taxon>
        <taxon>Bosea</taxon>
    </lineage>
</organism>
<protein>
    <recommendedName>
        <fullName evidence="3">Ribbon-helix-helix protein CopG domain-containing protein</fullName>
    </recommendedName>
</protein>
<name>A0A0N1F378_9HYPH</name>
<evidence type="ECO:0000313" key="1">
    <source>
        <dbReference type="EMBL" id="KPH77358.1"/>
    </source>
</evidence>
<dbReference type="Proteomes" id="UP000037822">
    <property type="component" value="Unassembled WGS sequence"/>
</dbReference>
<sequence>MAAIRSRRHEAGFYETTVFVHELAREAMDKAIATGQFKSRREAMEAVIHAAFMPEGSAISPR</sequence>
<keyword evidence="2" id="KW-1185">Reference proteome</keyword>